<evidence type="ECO:0000313" key="4">
    <source>
        <dbReference type="Proteomes" id="UP000199474"/>
    </source>
</evidence>
<dbReference type="AlphaFoldDB" id="A0A1I2A825"/>
<dbReference type="InterPro" id="IPR051554">
    <property type="entry name" value="Acetyltransferase_Eis"/>
</dbReference>
<evidence type="ECO:0000313" key="3">
    <source>
        <dbReference type="EMBL" id="SFE40254.1"/>
    </source>
</evidence>
<protein>
    <submittedName>
        <fullName evidence="3">Predicted acetyltransferase</fullName>
    </submittedName>
</protein>
<dbReference type="RefSeq" id="WP_245745499.1">
    <property type="nucleotide sequence ID" value="NZ_FOMR01000015.1"/>
</dbReference>
<dbReference type="Pfam" id="PF13530">
    <property type="entry name" value="SCP2_2"/>
    <property type="match status" value="1"/>
</dbReference>
<dbReference type="Pfam" id="PF17668">
    <property type="entry name" value="Acetyltransf_17"/>
    <property type="match status" value="1"/>
</dbReference>
<dbReference type="PANTHER" id="PTHR37817">
    <property type="entry name" value="N-ACETYLTRANSFERASE EIS"/>
    <property type="match status" value="1"/>
</dbReference>
<sequence>MADNQLAAKLHLIPLTCYINGKTFEMGGVSSVATWPEFRRQGAVKDLLYHALQYMRESGQAISFLHPFSFAFYRKYGWEHTFSEKVYTIPLETLKQDWKTEGSVHRIKDDTALLHDIYTDYAGNFNGPLTRDEKWWEQRVLKAKWHKAAAFNADGEAEGYLLYKVNQGKVIVHEFVYNTLNARKLLMQFIANHDSMADTVEMTVPENDNLPLLVEEPRFEQKIKPYFMARIVDVEAFLKDYPFNNRTSGSVAFRVEDAFLPENNGIYQLAHTGRDSNIVHVQSDVAPDNTVYCPVQQLAAMLMGYKRPTELSDAGLIQGPTAAIEQLETIIPYQQPFFPDFY</sequence>
<dbReference type="GO" id="GO:0030649">
    <property type="term" value="P:aminoglycoside antibiotic catabolic process"/>
    <property type="evidence" value="ECO:0007669"/>
    <property type="project" value="TreeGrafter"/>
</dbReference>
<dbReference type="Proteomes" id="UP000199474">
    <property type="component" value="Unassembled WGS sequence"/>
</dbReference>
<reference evidence="4" key="1">
    <citation type="submission" date="2016-10" db="EMBL/GenBank/DDBJ databases">
        <authorList>
            <person name="Varghese N."/>
            <person name="Submissions S."/>
        </authorList>
    </citation>
    <scope>NUCLEOTIDE SEQUENCE [LARGE SCALE GENOMIC DNA]</scope>
    <source>
        <strain evidence="4">DSM 22530</strain>
    </source>
</reference>
<dbReference type="SUPFAM" id="SSF55729">
    <property type="entry name" value="Acyl-CoA N-acyltransferases (Nat)"/>
    <property type="match status" value="1"/>
</dbReference>
<dbReference type="Gene3D" id="3.30.1050.10">
    <property type="entry name" value="SCP2 sterol-binding domain"/>
    <property type="match status" value="1"/>
</dbReference>
<dbReference type="InterPro" id="IPR036527">
    <property type="entry name" value="SCP2_sterol-bd_dom_sf"/>
</dbReference>
<dbReference type="Gene3D" id="3.40.630.30">
    <property type="match status" value="2"/>
</dbReference>
<dbReference type="PANTHER" id="PTHR37817:SF1">
    <property type="entry name" value="N-ACETYLTRANSFERASE EIS"/>
    <property type="match status" value="1"/>
</dbReference>
<dbReference type="InterPro" id="IPR025559">
    <property type="entry name" value="Eis_dom"/>
</dbReference>
<accession>A0A1I2A825</accession>
<keyword evidence="4" id="KW-1185">Reference proteome</keyword>
<dbReference type="EMBL" id="FOMR01000015">
    <property type="protein sequence ID" value="SFE40254.1"/>
    <property type="molecule type" value="Genomic_DNA"/>
</dbReference>
<name>A0A1I2A825_9BACI</name>
<proteinExistence type="predicted"/>
<evidence type="ECO:0000259" key="1">
    <source>
        <dbReference type="Pfam" id="PF13530"/>
    </source>
</evidence>
<dbReference type="SUPFAM" id="SSF55718">
    <property type="entry name" value="SCP-like"/>
    <property type="match status" value="1"/>
</dbReference>
<keyword evidence="3" id="KW-0808">Transferase</keyword>
<organism evidence="3 4">
    <name type="scientific">Lentibacillus persicus</name>
    <dbReference type="NCBI Taxonomy" id="640948"/>
    <lineage>
        <taxon>Bacteria</taxon>
        <taxon>Bacillati</taxon>
        <taxon>Bacillota</taxon>
        <taxon>Bacilli</taxon>
        <taxon>Bacillales</taxon>
        <taxon>Bacillaceae</taxon>
        <taxon>Lentibacillus</taxon>
    </lineage>
</organism>
<dbReference type="Pfam" id="PF13527">
    <property type="entry name" value="Acetyltransf_9"/>
    <property type="match status" value="1"/>
</dbReference>
<dbReference type="STRING" id="640948.SAMN05216238_11513"/>
<dbReference type="GO" id="GO:0034069">
    <property type="term" value="F:aminoglycoside N-acetyltransferase activity"/>
    <property type="evidence" value="ECO:0007669"/>
    <property type="project" value="TreeGrafter"/>
</dbReference>
<evidence type="ECO:0000259" key="2">
    <source>
        <dbReference type="Pfam" id="PF17668"/>
    </source>
</evidence>
<dbReference type="InterPro" id="IPR016181">
    <property type="entry name" value="Acyl_CoA_acyltransferase"/>
</dbReference>
<feature type="domain" description="Eis-like acetyltransferase" evidence="2">
    <location>
        <begin position="127"/>
        <end position="231"/>
    </location>
</feature>
<dbReference type="CDD" id="cd04301">
    <property type="entry name" value="NAT_SF"/>
    <property type="match status" value="1"/>
</dbReference>
<dbReference type="InterPro" id="IPR041380">
    <property type="entry name" value="Acetyltransf_17"/>
</dbReference>
<feature type="domain" description="Enhanced intracellular survival protein" evidence="1">
    <location>
        <begin position="234"/>
        <end position="339"/>
    </location>
</feature>
<gene>
    <name evidence="3" type="ORF">SAMN05216238_11513</name>
</gene>